<dbReference type="Gene3D" id="1.10.260.40">
    <property type="entry name" value="lambda repressor-like DNA-binding domains"/>
    <property type="match status" value="1"/>
</dbReference>
<dbReference type="InterPro" id="IPR001387">
    <property type="entry name" value="Cro/C1-type_HTH"/>
</dbReference>
<keyword evidence="3" id="KW-1185">Reference proteome</keyword>
<dbReference type="Pfam" id="PF13443">
    <property type="entry name" value="HTH_26"/>
    <property type="match status" value="1"/>
</dbReference>
<dbReference type="EMBL" id="SLUK01000007">
    <property type="protein sequence ID" value="TCL43013.1"/>
    <property type="molecule type" value="Genomic_DNA"/>
</dbReference>
<dbReference type="Proteomes" id="UP000294682">
    <property type="component" value="Unassembled WGS sequence"/>
</dbReference>
<name>A0A9X8UJH6_9FIRM</name>
<evidence type="ECO:0000259" key="1">
    <source>
        <dbReference type="Pfam" id="PF13443"/>
    </source>
</evidence>
<dbReference type="RefSeq" id="WP_132084733.1">
    <property type="nucleotide sequence ID" value="NZ_JADNAH010000002.1"/>
</dbReference>
<feature type="domain" description="HTH cro/C1-type" evidence="1">
    <location>
        <begin position="12"/>
        <end position="73"/>
    </location>
</feature>
<gene>
    <name evidence="2" type="ORF">EDD78_107115</name>
</gene>
<dbReference type="GO" id="GO:0003677">
    <property type="term" value="F:DNA binding"/>
    <property type="evidence" value="ECO:0007669"/>
    <property type="project" value="InterPro"/>
</dbReference>
<dbReference type="AlphaFoldDB" id="A0A9X8UJH6"/>
<dbReference type="SUPFAM" id="SSF47413">
    <property type="entry name" value="lambda repressor-like DNA-binding domains"/>
    <property type="match status" value="1"/>
</dbReference>
<comment type="caution">
    <text evidence="2">The sequence shown here is derived from an EMBL/GenBank/DDBJ whole genome shotgun (WGS) entry which is preliminary data.</text>
</comment>
<reference evidence="2 3" key="1">
    <citation type="submission" date="2019-03" db="EMBL/GenBank/DDBJ databases">
        <title>Genomic Encyclopedia of Type Strains, Phase IV (KMG-IV): sequencing the most valuable type-strain genomes for metagenomic binning, comparative biology and taxonomic classification.</title>
        <authorList>
            <person name="Goeker M."/>
        </authorList>
    </citation>
    <scope>NUCLEOTIDE SEQUENCE [LARGE SCALE GENOMIC DNA]</scope>
    <source>
        <strain evidence="2 3">DSM 100433</strain>
    </source>
</reference>
<protein>
    <submittedName>
        <fullName evidence="2">Transcriptional regulator</fullName>
    </submittedName>
</protein>
<dbReference type="InterPro" id="IPR010982">
    <property type="entry name" value="Lambda_DNA-bd_dom_sf"/>
</dbReference>
<evidence type="ECO:0000313" key="3">
    <source>
        <dbReference type="Proteomes" id="UP000294682"/>
    </source>
</evidence>
<proteinExistence type="predicted"/>
<evidence type="ECO:0000313" key="2">
    <source>
        <dbReference type="EMBL" id="TCL43013.1"/>
    </source>
</evidence>
<organism evidence="2 3">
    <name type="scientific">Harryflintia acetispora</name>
    <dbReference type="NCBI Taxonomy" id="1849041"/>
    <lineage>
        <taxon>Bacteria</taxon>
        <taxon>Bacillati</taxon>
        <taxon>Bacillota</taxon>
        <taxon>Clostridia</taxon>
        <taxon>Eubacteriales</taxon>
        <taxon>Oscillospiraceae</taxon>
        <taxon>Harryflintia</taxon>
    </lineage>
</organism>
<sequence>MQDREYGYIKIKLEKVIRESGLSKNKVSHFSEMQRTQLNTYCKGELQRVDLVVLARICHTLSCKVQDVLEYVPPQG</sequence>
<accession>A0A9X8UJH6</accession>